<dbReference type="RefSeq" id="WP_146623144.1">
    <property type="nucleotide sequence ID" value="NZ_BJCC01000022.1"/>
</dbReference>
<comment type="caution">
    <text evidence="2">The sequence shown here is derived from an EMBL/GenBank/DDBJ whole genome shotgun (WGS) entry which is preliminary data.</text>
</comment>
<dbReference type="OrthoDB" id="9968509at2"/>
<proteinExistence type="predicted"/>
<evidence type="ECO:0000313" key="3">
    <source>
        <dbReference type="Proteomes" id="UP000290567"/>
    </source>
</evidence>
<keyword evidence="3" id="KW-1185">Reference proteome</keyword>
<gene>
    <name evidence="2" type="ORF">NRIC_26270</name>
</gene>
<dbReference type="NCBIfam" id="TIGR01167">
    <property type="entry name" value="LPXTG_anchor"/>
    <property type="match status" value="1"/>
</dbReference>
<sequence length="77" mass="8766">MDTTIQIHGQLGVEVAEVPVELEQLPEMKGQLVPRYAVQQQAYPKTGEINQGFFVSLFGVLLVLLAVWLMRELRDRK</sequence>
<keyword evidence="1" id="KW-0472">Membrane</keyword>
<evidence type="ECO:0000256" key="1">
    <source>
        <dbReference type="SAM" id="Phobius"/>
    </source>
</evidence>
<reference evidence="3" key="1">
    <citation type="submission" date="2019-02" db="EMBL/GenBank/DDBJ databases">
        <title>Draft genome sequence of Enterococcus sp. Gos25-1.</title>
        <authorList>
            <person name="Tanaka N."/>
            <person name="Shiwa Y."/>
            <person name="Fujita N."/>
        </authorList>
    </citation>
    <scope>NUCLEOTIDE SEQUENCE [LARGE SCALE GENOMIC DNA]</scope>
    <source>
        <strain evidence="3">Gos25-1</strain>
    </source>
</reference>
<dbReference type="Proteomes" id="UP000290567">
    <property type="component" value="Unassembled WGS sequence"/>
</dbReference>
<organism evidence="2 3">
    <name type="scientific">Enterococcus florum</name>
    <dbReference type="NCBI Taxonomy" id="2480627"/>
    <lineage>
        <taxon>Bacteria</taxon>
        <taxon>Bacillati</taxon>
        <taxon>Bacillota</taxon>
        <taxon>Bacilli</taxon>
        <taxon>Lactobacillales</taxon>
        <taxon>Enterococcaceae</taxon>
        <taxon>Enterococcus</taxon>
    </lineage>
</organism>
<dbReference type="EMBL" id="BJCC01000022">
    <property type="protein sequence ID" value="GCF94736.1"/>
    <property type="molecule type" value="Genomic_DNA"/>
</dbReference>
<evidence type="ECO:0000313" key="2">
    <source>
        <dbReference type="EMBL" id="GCF94736.1"/>
    </source>
</evidence>
<protein>
    <submittedName>
        <fullName evidence="2">Uncharacterized protein</fullName>
    </submittedName>
</protein>
<keyword evidence="1" id="KW-1133">Transmembrane helix</keyword>
<name>A0A4P5PAQ0_9ENTE</name>
<accession>A0A4P5PAQ0</accession>
<dbReference type="AlphaFoldDB" id="A0A4P5PAQ0"/>
<keyword evidence="1" id="KW-0812">Transmembrane</keyword>
<feature type="transmembrane region" description="Helical" evidence="1">
    <location>
        <begin position="53"/>
        <end position="70"/>
    </location>
</feature>